<reference evidence="10" key="1">
    <citation type="journal article" date="2019" name="Int. J. Syst. Evol. Microbiol.">
        <title>The Global Catalogue of Microorganisms (GCM) 10K type strain sequencing project: providing services to taxonomists for standard genome sequencing and annotation.</title>
        <authorList>
            <consortium name="The Broad Institute Genomics Platform"/>
            <consortium name="The Broad Institute Genome Sequencing Center for Infectious Disease"/>
            <person name="Wu L."/>
            <person name="Ma J."/>
        </authorList>
    </citation>
    <scope>NUCLEOTIDE SEQUENCE [LARGE SCALE GENOMIC DNA]</scope>
    <source>
        <strain evidence="10">CCUG 55328</strain>
    </source>
</reference>
<dbReference type="GO" id="GO:0005524">
    <property type="term" value="F:ATP binding"/>
    <property type="evidence" value="ECO:0007669"/>
    <property type="project" value="UniProtKB-KW"/>
</dbReference>
<dbReference type="SUPFAM" id="SSF52540">
    <property type="entry name" value="P-loop containing nucleoside triphosphate hydrolases"/>
    <property type="match status" value="1"/>
</dbReference>
<dbReference type="InterPro" id="IPR050166">
    <property type="entry name" value="ABC_transporter_ATP-bind"/>
</dbReference>
<dbReference type="InterPro" id="IPR027417">
    <property type="entry name" value="P-loop_NTPase"/>
</dbReference>
<evidence type="ECO:0000256" key="2">
    <source>
        <dbReference type="ARBA" id="ARBA00022448"/>
    </source>
</evidence>
<dbReference type="InterPro" id="IPR017871">
    <property type="entry name" value="ABC_transporter-like_CS"/>
</dbReference>
<accession>A0ABW3T8X6</accession>
<evidence type="ECO:0000313" key="10">
    <source>
        <dbReference type="Proteomes" id="UP001597151"/>
    </source>
</evidence>
<keyword evidence="3" id="KW-1003">Cell membrane</keyword>
<dbReference type="Gene3D" id="3.40.50.300">
    <property type="entry name" value="P-loop containing nucleotide triphosphate hydrolases"/>
    <property type="match status" value="1"/>
</dbReference>
<evidence type="ECO:0000256" key="1">
    <source>
        <dbReference type="ARBA" id="ARBA00005417"/>
    </source>
</evidence>
<gene>
    <name evidence="9" type="ORF">ACFQ3C_03215</name>
</gene>
<comment type="similarity">
    <text evidence="1">Belongs to the ABC transporter superfamily.</text>
</comment>
<evidence type="ECO:0000256" key="7">
    <source>
        <dbReference type="ARBA" id="ARBA00023136"/>
    </source>
</evidence>
<dbReference type="Proteomes" id="UP001597151">
    <property type="component" value="Unassembled WGS sequence"/>
</dbReference>
<sequence length="243" mass="25559">MTAPDLHLMGDLRMGDRLLCPGLDLHCAAGAWTVLLGPSGVGKSSLARLVASLPCPAYLTGGITADDGASLAGRVTLMAQTDQLLPWADALENVTLGARLRGARPDRGRALDLLRRVGLDGHANRRPATLSGGQRQRLALARTLMEDRPVVVLDEPFSALDAATRATMQDLAAEVLTGCTVILITHDPLEAARMATRAWLLDPAGAAPLDLPVTPAPRRLSDPATLAAQASLYRRLMAADDAA</sequence>
<dbReference type="InterPro" id="IPR003593">
    <property type="entry name" value="AAA+_ATPase"/>
</dbReference>
<dbReference type="PANTHER" id="PTHR42788:SF17">
    <property type="entry name" value="ALIPHATIC SULFONATES IMPORT ATP-BINDING PROTEIN SSUB"/>
    <property type="match status" value="1"/>
</dbReference>
<dbReference type="EMBL" id="JBHTKR010000001">
    <property type="protein sequence ID" value="MFD1193679.1"/>
    <property type="molecule type" value="Genomic_DNA"/>
</dbReference>
<feature type="domain" description="ABC transporter" evidence="8">
    <location>
        <begin position="1"/>
        <end position="228"/>
    </location>
</feature>
<evidence type="ECO:0000256" key="4">
    <source>
        <dbReference type="ARBA" id="ARBA00022741"/>
    </source>
</evidence>
<keyword evidence="6" id="KW-1278">Translocase</keyword>
<organism evidence="9 10">
    <name type="scientific">Seohaeicola saemankumensis</name>
    <dbReference type="NCBI Taxonomy" id="481181"/>
    <lineage>
        <taxon>Bacteria</taxon>
        <taxon>Pseudomonadati</taxon>
        <taxon>Pseudomonadota</taxon>
        <taxon>Alphaproteobacteria</taxon>
        <taxon>Rhodobacterales</taxon>
        <taxon>Roseobacteraceae</taxon>
        <taxon>Seohaeicola</taxon>
    </lineage>
</organism>
<dbReference type="PROSITE" id="PS50893">
    <property type="entry name" value="ABC_TRANSPORTER_2"/>
    <property type="match status" value="1"/>
</dbReference>
<keyword evidence="2" id="KW-0813">Transport</keyword>
<comment type="caution">
    <text evidence="9">The sequence shown here is derived from an EMBL/GenBank/DDBJ whole genome shotgun (WGS) entry which is preliminary data.</text>
</comment>
<evidence type="ECO:0000256" key="5">
    <source>
        <dbReference type="ARBA" id="ARBA00022840"/>
    </source>
</evidence>
<dbReference type="PANTHER" id="PTHR42788">
    <property type="entry name" value="TAURINE IMPORT ATP-BINDING PROTEIN-RELATED"/>
    <property type="match status" value="1"/>
</dbReference>
<keyword evidence="4" id="KW-0547">Nucleotide-binding</keyword>
<keyword evidence="5 9" id="KW-0067">ATP-binding</keyword>
<evidence type="ECO:0000256" key="3">
    <source>
        <dbReference type="ARBA" id="ARBA00022475"/>
    </source>
</evidence>
<name>A0ABW3T8X6_9RHOB</name>
<dbReference type="InterPro" id="IPR003439">
    <property type="entry name" value="ABC_transporter-like_ATP-bd"/>
</dbReference>
<keyword evidence="10" id="KW-1185">Reference proteome</keyword>
<dbReference type="Pfam" id="PF00005">
    <property type="entry name" value="ABC_tran"/>
    <property type="match status" value="1"/>
</dbReference>
<evidence type="ECO:0000259" key="8">
    <source>
        <dbReference type="PROSITE" id="PS50893"/>
    </source>
</evidence>
<evidence type="ECO:0000313" key="9">
    <source>
        <dbReference type="EMBL" id="MFD1193679.1"/>
    </source>
</evidence>
<proteinExistence type="inferred from homology"/>
<dbReference type="RefSeq" id="WP_380788981.1">
    <property type="nucleotide sequence ID" value="NZ_JBHTKR010000001.1"/>
</dbReference>
<dbReference type="SMART" id="SM00382">
    <property type="entry name" value="AAA"/>
    <property type="match status" value="1"/>
</dbReference>
<dbReference type="PROSITE" id="PS00211">
    <property type="entry name" value="ABC_TRANSPORTER_1"/>
    <property type="match status" value="1"/>
</dbReference>
<keyword evidence="7" id="KW-0472">Membrane</keyword>
<protein>
    <submittedName>
        <fullName evidence="9">ABC transporter ATP-binding protein</fullName>
    </submittedName>
</protein>
<evidence type="ECO:0000256" key="6">
    <source>
        <dbReference type="ARBA" id="ARBA00022967"/>
    </source>
</evidence>